<sequence>MPARPLIAISVPSGPDGLSALIGPLRAALTGAGPAITPIPALGATTSPQYVAQLIAATRPGDPNQPLESDAVAVVLATSGSTQNPKGVLHSSVTLRALSESVQGGCCPQWISALPITSMGGFNVVLRALETGLDPLPLDSLGGAQPFTPAGFISVVQLATHRSSDIRVSLVAAQVRRLLSDPAGVDALLQCSQILVGGGPLPAVTANAARVAGIVLTTTYGATETAGGCVFNSQPLPGVTITIDPDNSEISLAGDMVALGYRCEAELSAQRFARGSYRTGDLGTFTDRLTISGRIDDVITINGVNVSVNAVEEILNNSDGVLSAAVVFAPDAGDEDQLFAVIQPTANLDLGSLGIALRSAVHLGLGKAAVPRYFAFLDAIPTLPNNKVDRRSIIHLTRDGALWQR</sequence>
<feature type="domain" description="AMP-dependent synthetase/ligase" evidence="1">
    <location>
        <begin position="61"/>
        <end position="235"/>
    </location>
</feature>
<organism evidence="2">
    <name type="scientific">freshwater metagenome</name>
    <dbReference type="NCBI Taxonomy" id="449393"/>
    <lineage>
        <taxon>unclassified sequences</taxon>
        <taxon>metagenomes</taxon>
        <taxon>ecological metagenomes</taxon>
    </lineage>
</organism>
<dbReference type="PANTHER" id="PTHR43767:SF1">
    <property type="entry name" value="NONRIBOSOMAL PEPTIDE SYNTHASE PES1 (EUROFUNG)-RELATED"/>
    <property type="match status" value="1"/>
</dbReference>
<gene>
    <name evidence="2" type="ORF">UFOPK3495_00056</name>
    <name evidence="3" type="ORF">UFOPK4237_01320</name>
</gene>
<dbReference type="Pfam" id="PF00501">
    <property type="entry name" value="AMP-binding"/>
    <property type="match status" value="1"/>
</dbReference>
<dbReference type="SUPFAM" id="SSF56801">
    <property type="entry name" value="Acetyl-CoA synthetase-like"/>
    <property type="match status" value="1"/>
</dbReference>
<dbReference type="InterPro" id="IPR042099">
    <property type="entry name" value="ANL_N_sf"/>
</dbReference>
<dbReference type="EMBL" id="CAFBPZ010000105">
    <property type="protein sequence ID" value="CAB5041461.1"/>
    <property type="molecule type" value="Genomic_DNA"/>
</dbReference>
<dbReference type="AlphaFoldDB" id="A0A6J7EYX4"/>
<dbReference type="EMBL" id="CAFBMC010000002">
    <property type="protein sequence ID" value="CAB4887631.1"/>
    <property type="molecule type" value="Genomic_DNA"/>
</dbReference>
<dbReference type="InterPro" id="IPR045851">
    <property type="entry name" value="AMP-bd_C_sf"/>
</dbReference>
<dbReference type="GO" id="GO:0016878">
    <property type="term" value="F:acid-thiol ligase activity"/>
    <property type="evidence" value="ECO:0007669"/>
    <property type="project" value="UniProtKB-ARBA"/>
</dbReference>
<name>A0A6J7EYX4_9ZZZZ</name>
<evidence type="ECO:0000259" key="1">
    <source>
        <dbReference type="Pfam" id="PF00501"/>
    </source>
</evidence>
<reference evidence="2" key="1">
    <citation type="submission" date="2020-05" db="EMBL/GenBank/DDBJ databases">
        <authorList>
            <person name="Chiriac C."/>
            <person name="Salcher M."/>
            <person name="Ghai R."/>
            <person name="Kavagutti S V."/>
        </authorList>
    </citation>
    <scope>NUCLEOTIDE SEQUENCE</scope>
</reference>
<dbReference type="Gene3D" id="3.40.50.12780">
    <property type="entry name" value="N-terminal domain of ligase-like"/>
    <property type="match status" value="1"/>
</dbReference>
<accession>A0A6J7EYX4</accession>
<proteinExistence type="predicted"/>
<dbReference type="InterPro" id="IPR050237">
    <property type="entry name" value="ATP-dep_AMP-bd_enzyme"/>
</dbReference>
<dbReference type="PANTHER" id="PTHR43767">
    <property type="entry name" value="LONG-CHAIN-FATTY-ACID--COA LIGASE"/>
    <property type="match status" value="1"/>
</dbReference>
<evidence type="ECO:0000313" key="2">
    <source>
        <dbReference type="EMBL" id="CAB4887631.1"/>
    </source>
</evidence>
<dbReference type="Gene3D" id="3.30.300.30">
    <property type="match status" value="1"/>
</dbReference>
<dbReference type="InterPro" id="IPR000873">
    <property type="entry name" value="AMP-dep_synth/lig_dom"/>
</dbReference>
<protein>
    <submittedName>
        <fullName evidence="2">Unannotated protein</fullName>
    </submittedName>
</protein>
<evidence type="ECO:0000313" key="3">
    <source>
        <dbReference type="EMBL" id="CAB5041461.1"/>
    </source>
</evidence>